<dbReference type="InterPro" id="IPR001750">
    <property type="entry name" value="ND/Mrp_TM"/>
</dbReference>
<comment type="subcellular location">
    <subcellularLocation>
        <location evidence="1">Cell membrane</location>
        <topology evidence="1">Multi-pass membrane protein</topology>
    </subcellularLocation>
</comment>
<gene>
    <name evidence="8" type="ORF">BTN85_0592</name>
</gene>
<name>A0A1Q6DUU3_METT1</name>
<keyword evidence="2" id="KW-1003">Cell membrane</keyword>
<feature type="transmembrane region" description="Helical" evidence="6">
    <location>
        <begin position="281"/>
        <end position="305"/>
    </location>
</feature>
<feature type="transmembrane region" description="Helical" evidence="6">
    <location>
        <begin position="343"/>
        <end position="361"/>
    </location>
</feature>
<evidence type="ECO:0000313" key="8">
    <source>
        <dbReference type="EMBL" id="OKY78107.1"/>
    </source>
</evidence>
<reference evidence="8" key="1">
    <citation type="submission" date="2016-12" db="EMBL/GenBank/DDBJ databases">
        <title>Discovery of methanogenic haloarchaea.</title>
        <authorList>
            <person name="Sorokin D.Y."/>
            <person name="Makarova K.S."/>
            <person name="Abbas B."/>
            <person name="Ferrer M."/>
            <person name="Golyshin P.N."/>
        </authorList>
    </citation>
    <scope>NUCLEOTIDE SEQUENCE [LARGE SCALE GENOMIC DNA]</scope>
    <source>
        <strain evidence="8">HMET1</strain>
    </source>
</reference>
<sequence length="495" mass="54606">MFGSSDLLILVVLVPLITAYFLPLCGYIRSSLCNLVSVFSLSISLIISLYLAKIVVLEGTIQYFTTGFQPPFAIEIRADQLTVLMVLATILLSLLTVIYSRYFIRGRFTEERKGLYYALILLLAGGLNWFIIAADIFNMFVGLEILSISSYTLIGISQKRKAIISGFKYLLMGAIGSSFTLLGIGYLYIMTGTLNFNDLALRIIELNLMHSEAILASLAFIVTGLSIKSAIFPLHVWMPDAYSEALVPICALSSGIIVEAAVYMLIRIIYTVYGTKIIMEIVPITTIFLYISGIAIILGSFFAISQTNIKRMLAYSSVSQMGYIILGVGISTKLGLSAGFLHLFNHTIMKACLFFAVGGVVYRKGITEIYEFRGIGKKMPWTMTFFSIAALSIIGVPPTNGFVSKFLLAYASLDAEKWFFAIIILISSLLNAVYFFKIINISFFSGKKEEEKDIKEPPKTILIPTGILAILCIIIGFAFPIPLSMIETAIKSLIT</sequence>
<feature type="transmembrane region" description="Helical" evidence="6">
    <location>
        <begin position="6"/>
        <end position="28"/>
    </location>
</feature>
<evidence type="ECO:0000256" key="5">
    <source>
        <dbReference type="ARBA" id="ARBA00023136"/>
    </source>
</evidence>
<protein>
    <submittedName>
        <fullName evidence="8">NADH:ubiquinone oxidoreductase chain M</fullName>
    </submittedName>
</protein>
<feature type="transmembrane region" description="Helical" evidence="6">
    <location>
        <begin position="137"/>
        <end position="157"/>
    </location>
</feature>
<comment type="caution">
    <text evidence="8">The sequence shown here is derived from an EMBL/GenBank/DDBJ whole genome shotgun (WGS) entry which is preliminary data.</text>
</comment>
<feature type="transmembrane region" description="Helical" evidence="6">
    <location>
        <begin position="312"/>
        <end position="331"/>
    </location>
</feature>
<feature type="transmembrane region" description="Helical" evidence="6">
    <location>
        <begin position="246"/>
        <end position="269"/>
    </location>
</feature>
<accession>A0A1Q6DUU3</accession>
<dbReference type="AlphaFoldDB" id="A0A1Q6DUU3"/>
<feature type="transmembrane region" description="Helical" evidence="6">
    <location>
        <begin position="381"/>
        <end position="398"/>
    </location>
</feature>
<feature type="transmembrane region" description="Helical" evidence="6">
    <location>
        <begin position="81"/>
        <end position="102"/>
    </location>
</feature>
<feature type="domain" description="NADH:quinone oxidoreductase/Mrp antiporter transmembrane" evidence="7">
    <location>
        <begin position="133"/>
        <end position="430"/>
    </location>
</feature>
<dbReference type="InterPro" id="IPR050586">
    <property type="entry name" value="CPA3_Na-H_Antiporter_D"/>
</dbReference>
<dbReference type="EMBL" id="MSDW01000001">
    <property type="protein sequence ID" value="OKY78107.1"/>
    <property type="molecule type" value="Genomic_DNA"/>
</dbReference>
<dbReference type="Pfam" id="PF00361">
    <property type="entry name" value="Proton_antipo_M"/>
    <property type="match status" value="1"/>
</dbReference>
<evidence type="ECO:0000256" key="4">
    <source>
        <dbReference type="ARBA" id="ARBA00022989"/>
    </source>
</evidence>
<feature type="transmembrane region" description="Helical" evidence="6">
    <location>
        <begin position="418"/>
        <end position="439"/>
    </location>
</feature>
<evidence type="ECO:0000256" key="1">
    <source>
        <dbReference type="ARBA" id="ARBA00004651"/>
    </source>
</evidence>
<proteinExistence type="predicted"/>
<keyword evidence="9" id="KW-1185">Reference proteome</keyword>
<evidence type="ECO:0000256" key="2">
    <source>
        <dbReference type="ARBA" id="ARBA00022475"/>
    </source>
</evidence>
<dbReference type="PRINTS" id="PR01434">
    <property type="entry name" value="NADHDHGNASE5"/>
</dbReference>
<dbReference type="PANTHER" id="PTHR42703:SF1">
    <property type="entry name" value="NA(+)_H(+) ANTIPORTER SUBUNIT D1"/>
    <property type="match status" value="1"/>
</dbReference>
<dbReference type="GO" id="GO:0005886">
    <property type="term" value="C:plasma membrane"/>
    <property type="evidence" value="ECO:0007669"/>
    <property type="project" value="UniProtKB-SubCell"/>
</dbReference>
<feature type="transmembrane region" description="Helical" evidence="6">
    <location>
        <begin position="169"/>
        <end position="189"/>
    </location>
</feature>
<feature type="transmembrane region" description="Helical" evidence="6">
    <location>
        <begin position="460"/>
        <end position="481"/>
    </location>
</feature>
<dbReference type="Proteomes" id="UP000185744">
    <property type="component" value="Unassembled WGS sequence"/>
</dbReference>
<feature type="transmembrane region" description="Helical" evidence="6">
    <location>
        <begin position="114"/>
        <end position="131"/>
    </location>
</feature>
<keyword evidence="5 6" id="KW-0472">Membrane</keyword>
<dbReference type="FunCoup" id="A0A1Q6DUU3">
    <property type="interactions" value="9"/>
</dbReference>
<dbReference type="InParanoid" id="A0A1Q6DUU3"/>
<keyword evidence="4 6" id="KW-1133">Transmembrane helix</keyword>
<evidence type="ECO:0000256" key="3">
    <source>
        <dbReference type="ARBA" id="ARBA00022692"/>
    </source>
</evidence>
<evidence type="ECO:0000313" key="9">
    <source>
        <dbReference type="Proteomes" id="UP000185744"/>
    </source>
</evidence>
<feature type="transmembrane region" description="Helical" evidence="6">
    <location>
        <begin position="35"/>
        <end position="61"/>
    </location>
</feature>
<dbReference type="STRING" id="1903181.BTN85_0592"/>
<evidence type="ECO:0000259" key="7">
    <source>
        <dbReference type="Pfam" id="PF00361"/>
    </source>
</evidence>
<feature type="transmembrane region" description="Helical" evidence="6">
    <location>
        <begin position="213"/>
        <end position="234"/>
    </location>
</feature>
<dbReference type="PANTHER" id="PTHR42703">
    <property type="entry name" value="NADH DEHYDROGENASE"/>
    <property type="match status" value="1"/>
</dbReference>
<organism evidence="8 9">
    <name type="scientific">Methanohalarchaeum thermophilum</name>
    <dbReference type="NCBI Taxonomy" id="1903181"/>
    <lineage>
        <taxon>Archaea</taxon>
        <taxon>Methanobacteriati</taxon>
        <taxon>Methanobacteriota</taxon>
        <taxon>Methanonatronarchaeia</taxon>
        <taxon>Methanonatronarchaeales</taxon>
        <taxon>Methanonatronarchaeaceae</taxon>
        <taxon>Candidatus Methanohalarchaeum</taxon>
    </lineage>
</organism>
<evidence type="ECO:0000256" key="6">
    <source>
        <dbReference type="SAM" id="Phobius"/>
    </source>
</evidence>
<keyword evidence="3 6" id="KW-0812">Transmembrane</keyword>